<keyword evidence="2" id="KW-1185">Reference proteome</keyword>
<comment type="caution">
    <text evidence="1">The sequence shown here is derived from an EMBL/GenBank/DDBJ whole genome shotgun (WGS) entry which is preliminary data.</text>
</comment>
<reference evidence="1" key="1">
    <citation type="submission" date="2020-04" db="EMBL/GenBank/DDBJ databases">
        <authorList>
            <person name="Alioto T."/>
            <person name="Alioto T."/>
            <person name="Gomez Garrido J."/>
        </authorList>
    </citation>
    <scope>NUCLEOTIDE SEQUENCE</scope>
    <source>
        <strain evidence="1">A484AB</strain>
    </source>
</reference>
<dbReference type="PROSITE" id="PS50292">
    <property type="entry name" value="PEROXIDASE_3"/>
    <property type="match status" value="1"/>
</dbReference>
<evidence type="ECO:0000313" key="2">
    <source>
        <dbReference type="Proteomes" id="UP001152795"/>
    </source>
</evidence>
<dbReference type="AlphaFoldDB" id="A0A6S7FZ44"/>
<accession>A0A6S7FZ44</accession>
<dbReference type="GO" id="GO:0020037">
    <property type="term" value="F:heme binding"/>
    <property type="evidence" value="ECO:0007669"/>
    <property type="project" value="InterPro"/>
</dbReference>
<dbReference type="Proteomes" id="UP001152795">
    <property type="component" value="Unassembled WGS sequence"/>
</dbReference>
<gene>
    <name evidence="1" type="ORF">PACLA_8A033578</name>
</gene>
<dbReference type="SUPFAM" id="SSF48113">
    <property type="entry name" value="Heme-dependent peroxidases"/>
    <property type="match status" value="1"/>
</dbReference>
<proteinExistence type="predicted"/>
<dbReference type="PANTHER" id="PTHR11475:SF144">
    <property type="entry name" value="NAD(P)H OXIDASE (H2O2-FORMING)"/>
    <property type="match status" value="1"/>
</dbReference>
<dbReference type="GO" id="GO:0004601">
    <property type="term" value="F:peroxidase activity"/>
    <property type="evidence" value="ECO:0007669"/>
    <property type="project" value="InterPro"/>
</dbReference>
<dbReference type="InterPro" id="IPR019791">
    <property type="entry name" value="Haem_peroxidase_animal"/>
</dbReference>
<dbReference type="EMBL" id="CACRXK020000409">
    <property type="protein sequence ID" value="CAB3981609.1"/>
    <property type="molecule type" value="Genomic_DNA"/>
</dbReference>
<evidence type="ECO:0000313" key="1">
    <source>
        <dbReference type="EMBL" id="CAB3981609.1"/>
    </source>
</evidence>
<dbReference type="InterPro" id="IPR037120">
    <property type="entry name" value="Haem_peroxidase_sf_animal"/>
</dbReference>
<dbReference type="Gene3D" id="1.10.640.10">
    <property type="entry name" value="Haem peroxidase domain superfamily, animal type"/>
    <property type="match status" value="1"/>
</dbReference>
<organism evidence="1 2">
    <name type="scientific">Paramuricea clavata</name>
    <name type="common">Red gorgonian</name>
    <name type="synonym">Violescent sea-whip</name>
    <dbReference type="NCBI Taxonomy" id="317549"/>
    <lineage>
        <taxon>Eukaryota</taxon>
        <taxon>Metazoa</taxon>
        <taxon>Cnidaria</taxon>
        <taxon>Anthozoa</taxon>
        <taxon>Octocorallia</taxon>
        <taxon>Malacalcyonacea</taxon>
        <taxon>Plexauridae</taxon>
        <taxon>Paramuricea</taxon>
    </lineage>
</organism>
<dbReference type="Pfam" id="PF03098">
    <property type="entry name" value="An_peroxidase"/>
    <property type="match status" value="1"/>
</dbReference>
<name>A0A6S7FZ44_PARCT</name>
<dbReference type="PANTHER" id="PTHR11475">
    <property type="entry name" value="OXIDASE/PEROXIDASE"/>
    <property type="match status" value="1"/>
</dbReference>
<dbReference type="GO" id="GO:0006979">
    <property type="term" value="P:response to oxidative stress"/>
    <property type="evidence" value="ECO:0007669"/>
    <property type="project" value="InterPro"/>
</dbReference>
<dbReference type="InterPro" id="IPR010255">
    <property type="entry name" value="Haem_peroxidase_sf"/>
</dbReference>
<sequence>MIIATEDVLYNTSLSKCVFFYFTRYPNDCKYPGDEYTRCRLCNRYWNSEVTMKYYTLMKHKKEFAYGPLEHSRRDLAAVTIQRGRDHGLPDYNTARMAFNLQPVDSFRKINNDTDVVPSKVLDDISKLYKNDTNNIDIWVGGMLESGKHGPGELFSKIILDQFLRMRDGDRFWYENFKQTRHFTEAEVNRIKKTTFKDVIMNVTKIRGDKLQDDVFFVTNGKKRKKRCEDKSYKLLENKISWV</sequence>
<protein>
    <submittedName>
        <fullName evidence="1">Dual oxidase 2-like isoform X1</fullName>
    </submittedName>
</protein>
<dbReference type="OrthoDB" id="6019201at2759"/>